<organism evidence="2 3">
    <name type="scientific">Polaromonas vacuolata</name>
    <dbReference type="NCBI Taxonomy" id="37448"/>
    <lineage>
        <taxon>Bacteria</taxon>
        <taxon>Pseudomonadati</taxon>
        <taxon>Pseudomonadota</taxon>
        <taxon>Betaproteobacteria</taxon>
        <taxon>Burkholderiales</taxon>
        <taxon>Comamonadaceae</taxon>
        <taxon>Polaromonas</taxon>
    </lineage>
</organism>
<dbReference type="AlphaFoldDB" id="A0A6H2HAI3"/>
<dbReference type="KEGG" id="pvac:HC248_02088"/>
<evidence type="ECO:0000313" key="3">
    <source>
        <dbReference type="Proteomes" id="UP000502041"/>
    </source>
</evidence>
<proteinExistence type="predicted"/>
<reference evidence="2 3" key="1">
    <citation type="submission" date="2020-04" db="EMBL/GenBank/DDBJ databases">
        <title>Complete genome of a Psychrophilic, Marine, Gas Vacuolate Bacterium Polaromonas vacuolata KCTC 22033T.</title>
        <authorList>
            <person name="Hwang K."/>
            <person name="Kim K.M."/>
        </authorList>
    </citation>
    <scope>NUCLEOTIDE SEQUENCE [LARGE SCALE GENOMIC DNA]</scope>
    <source>
        <strain evidence="2 3">KCTC 22033</strain>
    </source>
</reference>
<feature type="region of interest" description="Disordered" evidence="1">
    <location>
        <begin position="193"/>
        <end position="259"/>
    </location>
</feature>
<protein>
    <recommendedName>
        <fullName evidence="4">DUF3106 domain-containing protein</fullName>
    </recommendedName>
</protein>
<accession>A0A6H2HAI3</accession>
<dbReference type="Pfam" id="PF11304">
    <property type="entry name" value="DUF3106"/>
    <property type="match status" value="1"/>
</dbReference>
<dbReference type="Proteomes" id="UP000502041">
    <property type="component" value="Chromosome"/>
</dbReference>
<gene>
    <name evidence="2" type="ORF">HC248_02088</name>
</gene>
<evidence type="ECO:0000256" key="1">
    <source>
        <dbReference type="SAM" id="MobiDB-lite"/>
    </source>
</evidence>
<sequence>MTMSDGLLTANTVFMWPTVYDKTSGGLSTVRSHALLGLGLTLLILFTGTSPSLAQELKPSTGMAANTNSSSNNAKPVKTNITKPVWAELTPMQRQSLMPLSQSWDTGMSEAQKRKWLEISKNYPQLSSEDQLKLHSRMNEWIALSPQQRTEARLNFAKTKEISKQLSPEEKNAQWQTYQALSPEEKKKLAAKAAADRHIGAAPAVRPVAPQKLAALPPRPTRNNDTEQQPIPSKPVPAVSTDSRSTPEALPGPTITPKN</sequence>
<name>A0A6H2HAI3_9BURK</name>
<evidence type="ECO:0000313" key="2">
    <source>
        <dbReference type="EMBL" id="QJC56777.1"/>
    </source>
</evidence>
<evidence type="ECO:0008006" key="4">
    <source>
        <dbReference type="Google" id="ProtNLM"/>
    </source>
</evidence>
<dbReference type="EMBL" id="CP051461">
    <property type="protein sequence ID" value="QJC56777.1"/>
    <property type="molecule type" value="Genomic_DNA"/>
</dbReference>
<feature type="compositionally biased region" description="Polar residues" evidence="1">
    <location>
        <begin position="221"/>
        <end position="231"/>
    </location>
</feature>
<dbReference type="InterPro" id="IPR021455">
    <property type="entry name" value="DUF3106"/>
</dbReference>
<keyword evidence="3" id="KW-1185">Reference proteome</keyword>